<evidence type="ECO:0000313" key="3">
    <source>
        <dbReference type="Proteomes" id="UP000585614"/>
    </source>
</evidence>
<organism evidence="2 3">
    <name type="scientific">Rhinolophus ferrumequinum</name>
    <name type="common">Greater horseshoe bat</name>
    <dbReference type="NCBI Taxonomy" id="59479"/>
    <lineage>
        <taxon>Eukaryota</taxon>
        <taxon>Metazoa</taxon>
        <taxon>Chordata</taxon>
        <taxon>Craniata</taxon>
        <taxon>Vertebrata</taxon>
        <taxon>Euteleostomi</taxon>
        <taxon>Mammalia</taxon>
        <taxon>Eutheria</taxon>
        <taxon>Laurasiatheria</taxon>
        <taxon>Chiroptera</taxon>
        <taxon>Yinpterochiroptera</taxon>
        <taxon>Rhinolophoidea</taxon>
        <taxon>Rhinolophidae</taxon>
        <taxon>Rhinolophinae</taxon>
        <taxon>Rhinolophus</taxon>
    </lineage>
</organism>
<comment type="caution">
    <text evidence="2">The sequence shown here is derived from an EMBL/GenBank/DDBJ whole genome shotgun (WGS) entry which is preliminary data.</text>
</comment>
<sequence>MDIRGIQIGKPKRVLGSGFRNQNNMCNETKPETPKSEAVRGRLEKEANSPPQAGVRRNEARPGSLSSPPAPLLLRAEAGTCVPSPRPGDGSAGAQVPTASLAPGSTRASASRPAQTELCPHPSTTPPGPRATRQMSPRDKSTGGMRGASRPDPLTQSRRWLGALLRAPGAVPAGFPRKVPALSPRATLTARATPSRGRQSIRSIQALLWSAGRRRYPGRLPGSAEPGG</sequence>
<evidence type="ECO:0000256" key="1">
    <source>
        <dbReference type="SAM" id="MobiDB-lite"/>
    </source>
</evidence>
<feature type="compositionally biased region" description="Basic and acidic residues" evidence="1">
    <location>
        <begin position="29"/>
        <end position="47"/>
    </location>
</feature>
<name>A0A7J7YJ53_RHIFE</name>
<accession>A0A7J7YJ53</accession>
<feature type="region of interest" description="Disordered" evidence="1">
    <location>
        <begin position="1"/>
        <end position="158"/>
    </location>
</feature>
<gene>
    <name evidence="2" type="ORF">mRhiFer1_009916</name>
</gene>
<dbReference type="EMBL" id="JACAGC010000006">
    <property type="protein sequence ID" value="KAF6361686.1"/>
    <property type="molecule type" value="Genomic_DNA"/>
</dbReference>
<dbReference type="Proteomes" id="UP000585614">
    <property type="component" value="Unassembled WGS sequence"/>
</dbReference>
<dbReference type="AlphaFoldDB" id="A0A7J7YJ53"/>
<reference evidence="2 3" key="1">
    <citation type="journal article" date="2020" name="Nature">
        <title>Six reference-quality genomes reveal evolution of bat adaptations.</title>
        <authorList>
            <person name="Jebb D."/>
            <person name="Huang Z."/>
            <person name="Pippel M."/>
            <person name="Hughes G.M."/>
            <person name="Lavrichenko K."/>
            <person name="Devanna P."/>
            <person name="Winkler S."/>
            <person name="Jermiin L.S."/>
            <person name="Skirmuntt E.C."/>
            <person name="Katzourakis A."/>
            <person name="Burkitt-Gray L."/>
            <person name="Ray D.A."/>
            <person name="Sullivan K.A.M."/>
            <person name="Roscito J.G."/>
            <person name="Kirilenko B.M."/>
            <person name="Davalos L.M."/>
            <person name="Corthals A.P."/>
            <person name="Power M.L."/>
            <person name="Jones G."/>
            <person name="Ransome R.D."/>
            <person name="Dechmann D.K.N."/>
            <person name="Locatelli A.G."/>
            <person name="Puechmaille S.J."/>
            <person name="Fedrigo O."/>
            <person name="Jarvis E.D."/>
            <person name="Hiller M."/>
            <person name="Vernes S.C."/>
            <person name="Myers E.W."/>
            <person name="Teeling E.C."/>
        </authorList>
    </citation>
    <scope>NUCLEOTIDE SEQUENCE [LARGE SCALE GENOMIC DNA]</scope>
    <source>
        <strain evidence="2">MRhiFer1</strain>
        <tissue evidence="2">Lung</tissue>
    </source>
</reference>
<proteinExistence type="predicted"/>
<feature type="compositionally biased region" description="Low complexity" evidence="1">
    <location>
        <begin position="61"/>
        <end position="79"/>
    </location>
</feature>
<evidence type="ECO:0000313" key="2">
    <source>
        <dbReference type="EMBL" id="KAF6361686.1"/>
    </source>
</evidence>
<protein>
    <submittedName>
        <fullName evidence="2">Uncharacterized protein</fullName>
    </submittedName>
</protein>